<sequence>MSDHCLSFPAKKLDDHTESAVKRRDPSIQELVRKYNKLVNELRELHTLKKCPRKAVVPDLIDIKNLFSLDVDDAFWQDIGLSDDDDDSLTGPPPWMSDDNVRKGIRAMLEVDRLAIEMQSIKEWFMEEWQVLIKAIEMTDHADIQYQLNLRRKRLCQLCVVWQGALVDFAGGWMKNWGPSEDELADAQAMEQEAFVEGTDEDQGLDVDFETEIDLVVMEHEETVALTEVYRASYTEDVE</sequence>
<keyword evidence="2" id="KW-1185">Reference proteome</keyword>
<comment type="caution">
    <text evidence="1">The sequence shown here is derived from an EMBL/GenBank/DDBJ whole genome shotgun (WGS) entry which is preliminary data.</text>
</comment>
<gene>
    <name evidence="1" type="ORF">VKT23_016221</name>
</gene>
<accession>A0ABR1IZX7</accession>
<dbReference type="Proteomes" id="UP001498398">
    <property type="component" value="Unassembled WGS sequence"/>
</dbReference>
<proteinExistence type="predicted"/>
<organism evidence="1 2">
    <name type="scientific">Marasmiellus scandens</name>
    <dbReference type="NCBI Taxonomy" id="2682957"/>
    <lineage>
        <taxon>Eukaryota</taxon>
        <taxon>Fungi</taxon>
        <taxon>Dikarya</taxon>
        <taxon>Basidiomycota</taxon>
        <taxon>Agaricomycotina</taxon>
        <taxon>Agaricomycetes</taxon>
        <taxon>Agaricomycetidae</taxon>
        <taxon>Agaricales</taxon>
        <taxon>Marasmiineae</taxon>
        <taxon>Omphalotaceae</taxon>
        <taxon>Marasmiellus</taxon>
    </lineage>
</organism>
<evidence type="ECO:0000313" key="2">
    <source>
        <dbReference type="Proteomes" id="UP001498398"/>
    </source>
</evidence>
<name>A0ABR1IZX7_9AGAR</name>
<evidence type="ECO:0000313" key="1">
    <source>
        <dbReference type="EMBL" id="KAK7442251.1"/>
    </source>
</evidence>
<protein>
    <submittedName>
        <fullName evidence="1">Uncharacterized protein</fullName>
    </submittedName>
</protein>
<dbReference type="EMBL" id="JBANRG010000059">
    <property type="protein sequence ID" value="KAK7442251.1"/>
    <property type="molecule type" value="Genomic_DNA"/>
</dbReference>
<reference evidence="1 2" key="1">
    <citation type="submission" date="2024-01" db="EMBL/GenBank/DDBJ databases">
        <title>A draft genome for the cacao thread blight pathogen Marasmiellus scandens.</title>
        <authorList>
            <person name="Baruah I.K."/>
            <person name="Leung J."/>
            <person name="Bukari Y."/>
            <person name="Amoako-Attah I."/>
            <person name="Meinhardt L.W."/>
            <person name="Bailey B.A."/>
            <person name="Cohen S.P."/>
        </authorList>
    </citation>
    <scope>NUCLEOTIDE SEQUENCE [LARGE SCALE GENOMIC DNA]</scope>
    <source>
        <strain evidence="1 2">GH-19</strain>
    </source>
</reference>